<dbReference type="InterPro" id="IPR001810">
    <property type="entry name" value="F-box_dom"/>
</dbReference>
<dbReference type="PANTHER" id="PTHR34223">
    <property type="entry name" value="OS11G0201299 PROTEIN"/>
    <property type="match status" value="1"/>
</dbReference>
<dbReference type="SMART" id="SM00256">
    <property type="entry name" value="FBOX"/>
    <property type="match status" value="1"/>
</dbReference>
<dbReference type="PANTHER" id="PTHR34223:SF70">
    <property type="entry name" value="F-BOX DOMAIN-CONTAINING PROTEIN"/>
    <property type="match status" value="1"/>
</dbReference>
<evidence type="ECO:0000313" key="2">
    <source>
        <dbReference type="EMBL" id="WVZ62513.1"/>
    </source>
</evidence>
<keyword evidence="3" id="KW-1185">Reference proteome</keyword>
<dbReference type="PROSITE" id="PS50181">
    <property type="entry name" value="FBOX"/>
    <property type="match status" value="1"/>
</dbReference>
<dbReference type="Proteomes" id="UP001341281">
    <property type="component" value="Chromosome 03"/>
</dbReference>
<evidence type="ECO:0000259" key="1">
    <source>
        <dbReference type="PROSITE" id="PS50181"/>
    </source>
</evidence>
<dbReference type="Gene3D" id="1.20.1280.50">
    <property type="match status" value="1"/>
</dbReference>
<feature type="domain" description="F-box" evidence="1">
    <location>
        <begin position="4"/>
        <end position="40"/>
    </location>
</feature>
<reference evidence="2 3" key="1">
    <citation type="submission" date="2024-02" db="EMBL/GenBank/DDBJ databases">
        <title>High-quality chromosome-scale genome assembly of Pensacola bahiagrass (Paspalum notatum Flugge var. saurae).</title>
        <authorList>
            <person name="Vega J.M."/>
            <person name="Podio M."/>
            <person name="Orjuela J."/>
            <person name="Siena L.A."/>
            <person name="Pessino S.C."/>
            <person name="Combes M.C."/>
            <person name="Mariac C."/>
            <person name="Albertini E."/>
            <person name="Pupilli F."/>
            <person name="Ortiz J.P.A."/>
            <person name="Leblanc O."/>
        </authorList>
    </citation>
    <scope>NUCLEOTIDE SEQUENCE [LARGE SCALE GENOMIC DNA]</scope>
    <source>
        <strain evidence="2">R1</strain>
        <tissue evidence="2">Leaf</tissue>
    </source>
</reference>
<accession>A0AAQ3SX82</accession>
<evidence type="ECO:0000313" key="3">
    <source>
        <dbReference type="Proteomes" id="UP001341281"/>
    </source>
</evidence>
<dbReference type="AlphaFoldDB" id="A0AAQ3SX82"/>
<dbReference type="EMBL" id="CP144747">
    <property type="protein sequence ID" value="WVZ62513.1"/>
    <property type="molecule type" value="Genomic_DNA"/>
</dbReference>
<dbReference type="InterPro" id="IPR036047">
    <property type="entry name" value="F-box-like_dom_sf"/>
</dbReference>
<dbReference type="EMBL" id="CP144747">
    <property type="protein sequence ID" value="WVZ62514.1"/>
    <property type="molecule type" value="Genomic_DNA"/>
</dbReference>
<organism evidence="2 3">
    <name type="scientific">Paspalum notatum var. saurae</name>
    <dbReference type="NCBI Taxonomy" id="547442"/>
    <lineage>
        <taxon>Eukaryota</taxon>
        <taxon>Viridiplantae</taxon>
        <taxon>Streptophyta</taxon>
        <taxon>Embryophyta</taxon>
        <taxon>Tracheophyta</taxon>
        <taxon>Spermatophyta</taxon>
        <taxon>Magnoliopsida</taxon>
        <taxon>Liliopsida</taxon>
        <taxon>Poales</taxon>
        <taxon>Poaceae</taxon>
        <taxon>PACMAD clade</taxon>
        <taxon>Panicoideae</taxon>
        <taxon>Andropogonodae</taxon>
        <taxon>Paspaleae</taxon>
        <taxon>Paspalinae</taxon>
        <taxon>Paspalum</taxon>
    </lineage>
</organism>
<name>A0AAQ3SX82_PASNO</name>
<gene>
    <name evidence="2" type="ORF">U9M48_012255</name>
</gene>
<dbReference type="Pfam" id="PF00646">
    <property type="entry name" value="F-box"/>
    <property type="match status" value="1"/>
</dbReference>
<dbReference type="InterPro" id="IPR053781">
    <property type="entry name" value="F-box_AtFBL13-like"/>
</dbReference>
<sequence length="261" mass="30670">MSAEDRLSALPDGLLHAIMSFLLAPQAVQMSLLSRRWRHLWRSAPLIKIDSHDFGISGISSRDTMDERWARFEDFATNLLLFHDNISSLGAFRLRSRLHNMCHVDRWVRRGIEYCPSVLQIQILGFDHGFKLPVDMLIENSDKFPIFDNMRTLDLYGCFCNEYELNDKLEALRSFIKNAPCLEKLILQYCMYYSFSDSEWEPERKNITLHRHGNIFQCQKLKLIEVIYDYDHDHQLIELLWSLGRSLPDASIKLSKIELFP</sequence>
<dbReference type="CDD" id="cd22160">
    <property type="entry name" value="F-box_AtFBL13-like"/>
    <property type="match status" value="1"/>
</dbReference>
<dbReference type="InterPro" id="IPR053197">
    <property type="entry name" value="F-box_SCFL_complex_component"/>
</dbReference>
<dbReference type="SUPFAM" id="SSF81383">
    <property type="entry name" value="F-box domain"/>
    <property type="match status" value="1"/>
</dbReference>
<protein>
    <recommendedName>
        <fullName evidence="1">F-box domain-containing protein</fullName>
    </recommendedName>
</protein>
<proteinExistence type="predicted"/>